<keyword evidence="2" id="KW-1185">Reference proteome</keyword>
<dbReference type="Pfam" id="PF12917">
    <property type="entry name" value="YfbR-like"/>
    <property type="match status" value="1"/>
</dbReference>
<evidence type="ECO:0000313" key="1">
    <source>
        <dbReference type="EMBL" id="CEG21745.1"/>
    </source>
</evidence>
<sequence>MGIHKFFTSLNDLERIIRAPGRFKFEEHNVAAHSWKVSQYALFFATIEERDGQTIDWKSLYEKTINHDFAEVFIGDIKTPVKHSSPELKEMIAKVEEGMMEKFILREIPEEFQDVFFDRMKEGKDATIEGRLLEMADKLDQFYESFAELKRGNADKEFVAMYRIALKKLLAIPLKASVTYFREVMLDDVISEETVIDIKEITRQVLED</sequence>
<dbReference type="STRING" id="1499687.BN1080_00661"/>
<dbReference type="AlphaFoldDB" id="A0A098EIV9"/>
<dbReference type="RefSeq" id="WP_052650491.1">
    <property type="nucleotide sequence ID" value="NZ_CCXS01000001.1"/>
</dbReference>
<protein>
    <submittedName>
        <fullName evidence="1">5'-deoxynucleotidase YfbR</fullName>
    </submittedName>
</protein>
<accession>A0A098EIV9</accession>
<name>A0A098EIV9_9BACL</name>
<proteinExistence type="predicted"/>
<organism evidence="1 2">
    <name type="scientific">Planococcus massiliensis</name>
    <dbReference type="NCBI Taxonomy" id="1499687"/>
    <lineage>
        <taxon>Bacteria</taxon>
        <taxon>Bacillati</taxon>
        <taxon>Bacillota</taxon>
        <taxon>Bacilli</taxon>
        <taxon>Bacillales</taxon>
        <taxon>Caryophanaceae</taxon>
        <taxon>Planococcus</taxon>
    </lineage>
</organism>
<dbReference type="SUPFAM" id="SSF109604">
    <property type="entry name" value="HD-domain/PDEase-like"/>
    <property type="match status" value="1"/>
</dbReference>
<dbReference type="OrthoDB" id="9812744at2"/>
<evidence type="ECO:0000313" key="2">
    <source>
        <dbReference type="Proteomes" id="UP000043699"/>
    </source>
</evidence>
<dbReference type="Proteomes" id="UP000043699">
    <property type="component" value="Unassembled WGS sequence"/>
</dbReference>
<dbReference type="EMBL" id="CCXS01000001">
    <property type="protein sequence ID" value="CEG21745.1"/>
    <property type="molecule type" value="Genomic_DNA"/>
</dbReference>
<dbReference type="Gene3D" id="1.10.3210.10">
    <property type="entry name" value="Hypothetical protein af1432"/>
    <property type="match status" value="1"/>
</dbReference>
<gene>
    <name evidence="1" type="primary">yfbR</name>
    <name evidence="1" type="ORF">BN1080_00661</name>
</gene>
<reference evidence="1 2" key="1">
    <citation type="submission" date="2014-09" db="EMBL/GenBank/DDBJ databases">
        <authorList>
            <person name="Urmite Genomes Urmite Genomes"/>
        </authorList>
    </citation>
    <scope>NUCLEOTIDE SEQUENCE [LARGE SCALE GENOMIC DNA]</scope>
    <source>
        <strain evidence="1 2">ES2</strain>
    </source>
</reference>